<comment type="subcellular location">
    <subcellularLocation>
        <location evidence="10">Cytoplasm</location>
    </subcellularLocation>
</comment>
<dbReference type="Pfam" id="PF01225">
    <property type="entry name" value="Mur_ligase"/>
    <property type="match status" value="1"/>
</dbReference>
<keyword evidence="9 10" id="KW-0961">Cell wall biogenesis/degradation</keyword>
<comment type="function">
    <text evidence="10">Involved in cell wall formation. Catalyzes the final step in the synthesis of UDP-N-acetylmuramoyl-pentapeptide, the precursor of murein.</text>
</comment>
<dbReference type="SUPFAM" id="SSF53623">
    <property type="entry name" value="MurD-like peptide ligases, catalytic domain"/>
    <property type="match status" value="1"/>
</dbReference>
<accession>F1T469</accession>
<dbReference type="GO" id="GO:0008766">
    <property type="term" value="F:UDP-N-acetylmuramoylalanyl-D-glutamyl-2,6-diaminopimelate-D-alanyl-D-alanine ligase activity"/>
    <property type="evidence" value="ECO:0007669"/>
    <property type="project" value="RHEA"/>
</dbReference>
<keyword evidence="5" id="KW-0067">ATP-binding</keyword>
<comment type="catalytic activity">
    <reaction evidence="10">
        <text>D-alanyl-D-alanine + UDP-N-acetyl-alpha-D-muramoyl-L-alanyl-gamma-D-glutamyl-meso-2,6-diaminopimelate + ATP = UDP-N-acetyl-alpha-D-muramoyl-L-alanyl-gamma-D-glutamyl-meso-2,6-diaminopimeloyl-D-alanyl-D-alanine + ADP + phosphate + H(+)</text>
        <dbReference type="Rhea" id="RHEA:28374"/>
        <dbReference type="ChEBI" id="CHEBI:15378"/>
        <dbReference type="ChEBI" id="CHEBI:30616"/>
        <dbReference type="ChEBI" id="CHEBI:43474"/>
        <dbReference type="ChEBI" id="CHEBI:57822"/>
        <dbReference type="ChEBI" id="CHEBI:61386"/>
        <dbReference type="ChEBI" id="CHEBI:83905"/>
        <dbReference type="ChEBI" id="CHEBI:456216"/>
        <dbReference type="EC" id="6.3.2.10"/>
    </reaction>
</comment>
<dbReference type="NCBIfam" id="TIGR01143">
    <property type="entry name" value="murF"/>
    <property type="match status" value="1"/>
</dbReference>
<name>F1T469_9ACTN</name>
<evidence type="ECO:0000256" key="7">
    <source>
        <dbReference type="ARBA" id="ARBA00022984"/>
    </source>
</evidence>
<evidence type="ECO:0000256" key="1">
    <source>
        <dbReference type="ARBA" id="ARBA00022490"/>
    </source>
</evidence>
<keyword evidence="8 10" id="KW-0131">Cell cycle</keyword>
<dbReference type="InterPro" id="IPR000713">
    <property type="entry name" value="Mur_ligase_N"/>
</dbReference>
<dbReference type="Pfam" id="PF08245">
    <property type="entry name" value="Mur_ligase_M"/>
    <property type="match status" value="1"/>
</dbReference>
<evidence type="ECO:0000313" key="14">
    <source>
        <dbReference type="EMBL" id="EGF23513.1"/>
    </source>
</evidence>
<dbReference type="EC" id="6.3.2.10" evidence="10"/>
<dbReference type="AlphaFoldDB" id="F1T469"/>
<dbReference type="InterPro" id="IPR036615">
    <property type="entry name" value="Mur_ligase_C_dom_sf"/>
</dbReference>
<feature type="domain" description="Mur ligase N-terminal catalytic" evidence="11">
    <location>
        <begin position="35"/>
        <end position="85"/>
    </location>
</feature>
<keyword evidence="1" id="KW-0963">Cytoplasm</keyword>
<evidence type="ECO:0000256" key="2">
    <source>
        <dbReference type="ARBA" id="ARBA00022598"/>
    </source>
</evidence>
<evidence type="ECO:0000313" key="15">
    <source>
        <dbReference type="Proteomes" id="UP000005947"/>
    </source>
</evidence>
<dbReference type="GO" id="GO:0051301">
    <property type="term" value="P:cell division"/>
    <property type="evidence" value="ECO:0007669"/>
    <property type="project" value="UniProtKB-KW"/>
</dbReference>
<evidence type="ECO:0000256" key="9">
    <source>
        <dbReference type="ARBA" id="ARBA00023316"/>
    </source>
</evidence>
<protein>
    <recommendedName>
        <fullName evidence="10">UDP-N-acetylmuramoyl-tripeptide--D-alanyl-D-alanine ligase</fullName>
        <ecNumber evidence="10">6.3.2.10</ecNumber>
    </recommendedName>
</protein>
<evidence type="ECO:0000256" key="3">
    <source>
        <dbReference type="ARBA" id="ARBA00022618"/>
    </source>
</evidence>
<keyword evidence="4" id="KW-0547">Nucleotide-binding</keyword>
<evidence type="ECO:0000256" key="8">
    <source>
        <dbReference type="ARBA" id="ARBA00023306"/>
    </source>
</evidence>
<dbReference type="PANTHER" id="PTHR43024:SF1">
    <property type="entry name" value="UDP-N-ACETYLMURAMOYL-TRIPEPTIDE--D-ALANYL-D-ALANINE LIGASE"/>
    <property type="match status" value="1"/>
</dbReference>
<organism evidence="14 15">
    <name type="scientific">Fannyhessea vaginae DSM 15829</name>
    <dbReference type="NCBI Taxonomy" id="525256"/>
    <lineage>
        <taxon>Bacteria</taxon>
        <taxon>Bacillati</taxon>
        <taxon>Actinomycetota</taxon>
        <taxon>Coriobacteriia</taxon>
        <taxon>Coriobacteriales</taxon>
        <taxon>Atopobiaceae</taxon>
        <taxon>Fannyhessea</taxon>
    </lineage>
</organism>
<keyword evidence="15" id="KW-1185">Reference proteome</keyword>
<dbReference type="GO" id="GO:0009252">
    <property type="term" value="P:peptidoglycan biosynthetic process"/>
    <property type="evidence" value="ECO:0007669"/>
    <property type="project" value="UniProtKB-UniPathway"/>
</dbReference>
<keyword evidence="6 10" id="KW-0133">Cell shape</keyword>
<dbReference type="GO" id="GO:0005524">
    <property type="term" value="F:ATP binding"/>
    <property type="evidence" value="ECO:0007669"/>
    <property type="project" value="UniProtKB-KW"/>
</dbReference>
<dbReference type="eggNOG" id="COG0770">
    <property type="taxonomic scope" value="Bacteria"/>
</dbReference>
<dbReference type="Pfam" id="PF02875">
    <property type="entry name" value="Mur_ligase_C"/>
    <property type="match status" value="1"/>
</dbReference>
<evidence type="ECO:0000259" key="12">
    <source>
        <dbReference type="Pfam" id="PF02875"/>
    </source>
</evidence>
<evidence type="ECO:0000256" key="10">
    <source>
        <dbReference type="RuleBase" id="RU004136"/>
    </source>
</evidence>
<dbReference type="Gene3D" id="3.40.1190.10">
    <property type="entry name" value="Mur-like, catalytic domain"/>
    <property type="match status" value="1"/>
</dbReference>
<sequence>MCVSFKEGTMLTCTTEEIVQATRAYVCNHADITSISGTTIDSRNVVSQGMFVAFRGERTDGNLYADSAIGAGASCVVLTCEASQELIQLAHEHNCLLLRAAHDDAQEFLLELASFWREKNPLWTVVGVTGSCGKTTTKDMLIATLSTTFRTYGTKANHNNLIGLPLTILNTPSDAEVIVAEMGMNHEGEISRMALVAKPTIAVITNIGTSHLGLLGSRKAIAQAKAEIIAPMCSQQSRQLKPELILHDSDDFTTFITEAYAQPADVLVSCVGEKSSSSIHVTKIDLNELGKACAHVVCSDGLMRKVTLSEAGKACVIDACFALRVCEILGVSYDKACCALLHMKQVHMRMEEIKKPHLPLIIDDSYNAAPASIAQALQVLQQCTCTGRRIAMLGEVGELGAHAHRLHGYIGAYVAACNLDMVVFVGSDHAQEMMEAASTMGYPSDRMMYVHDVDEALKQVKPLLTSDDVILVKASRSAQLDKFVKGMSASC</sequence>
<keyword evidence="2 14" id="KW-0436">Ligase</keyword>
<dbReference type="GO" id="GO:0071555">
    <property type="term" value="P:cell wall organization"/>
    <property type="evidence" value="ECO:0007669"/>
    <property type="project" value="UniProtKB-KW"/>
</dbReference>
<dbReference type="InterPro" id="IPR051046">
    <property type="entry name" value="MurCDEF_CellWall_CoF430Synth"/>
</dbReference>
<keyword evidence="3 10" id="KW-0132">Cell division</keyword>
<reference evidence="14 15" key="1">
    <citation type="submission" date="2011-02" db="EMBL/GenBank/DDBJ databases">
        <authorList>
            <person name="Muzny D."/>
            <person name="Qin X."/>
            <person name="Buhay C."/>
            <person name="Dugan-Rocha S."/>
            <person name="Ding Y."/>
            <person name="Chen G."/>
            <person name="Hawes A."/>
            <person name="Holder M."/>
            <person name="Jhangiani S."/>
            <person name="Johnson A."/>
            <person name="Khan Z."/>
            <person name="Li Z."/>
            <person name="Liu W."/>
            <person name="Liu X."/>
            <person name="Perez L."/>
            <person name="Shen H."/>
            <person name="Wang Q."/>
            <person name="Watt J."/>
            <person name="Xi L."/>
            <person name="Xin Y."/>
            <person name="Zhou J."/>
            <person name="Deng J."/>
            <person name="Jiang H."/>
            <person name="Liu Y."/>
            <person name="Qu J."/>
            <person name="Song X.-Z."/>
            <person name="Zhang L."/>
            <person name="Villasana D."/>
            <person name="Johnson A."/>
            <person name="Liu J."/>
            <person name="Liyanage D."/>
            <person name="Lorensuhewa L."/>
            <person name="Robinson T."/>
            <person name="Song A."/>
            <person name="Song B.-B."/>
            <person name="Dinh H."/>
            <person name="Thornton R."/>
            <person name="Coyle M."/>
            <person name="Francisco L."/>
            <person name="Jackson L."/>
            <person name="Javaid M."/>
            <person name="Korchina V."/>
            <person name="Kovar C."/>
            <person name="Mata R."/>
            <person name="Mathew T."/>
            <person name="Ngo R."/>
            <person name="Nguyen L."/>
            <person name="Nguyen N."/>
            <person name="Okwuonu G."/>
            <person name="Ongeri F."/>
            <person name="Pham C."/>
            <person name="Simmons D."/>
            <person name="Wilczek-Boney K."/>
            <person name="Hale W."/>
            <person name="Jakkamsetti A."/>
            <person name="Pham P."/>
            <person name="Ruth R."/>
            <person name="San Lucas F."/>
            <person name="Warren J."/>
            <person name="Zhang J."/>
            <person name="Zhao Z."/>
            <person name="Zhou C."/>
            <person name="Zhu D."/>
            <person name="Lee S."/>
            <person name="Bess C."/>
            <person name="Blankenburg K."/>
            <person name="Forbes L."/>
            <person name="Fu Q."/>
            <person name="Gubbala S."/>
            <person name="Hirani K."/>
            <person name="Jayaseelan J.C."/>
            <person name="Lara F."/>
            <person name="Munidasa M."/>
            <person name="Palculict T."/>
            <person name="Patil S."/>
            <person name="Pu L.-L."/>
            <person name="Saada N."/>
            <person name="Tang L."/>
            <person name="Weissenberger G."/>
            <person name="Zhu Y."/>
            <person name="Hemphill L."/>
            <person name="Shang Y."/>
            <person name="Youmans B."/>
            <person name="Ayvaz T."/>
            <person name="Ross M."/>
            <person name="Santibanez J."/>
            <person name="Aqrawi P."/>
            <person name="Gross S."/>
            <person name="Joshi V."/>
            <person name="Fowler G."/>
            <person name="Nazareth L."/>
            <person name="Reid J."/>
            <person name="Worley K."/>
            <person name="Petrosino J."/>
            <person name="Highlander S."/>
            <person name="Gibbs R."/>
        </authorList>
    </citation>
    <scope>NUCLEOTIDE SEQUENCE [LARGE SCALE GENOMIC DNA]</scope>
    <source>
        <strain evidence="14 15">DSM 15829</strain>
    </source>
</reference>
<evidence type="ECO:0000256" key="5">
    <source>
        <dbReference type="ARBA" id="ARBA00022840"/>
    </source>
</evidence>
<dbReference type="EMBL" id="ACGK02000001">
    <property type="protein sequence ID" value="EGF23513.1"/>
    <property type="molecule type" value="Genomic_DNA"/>
</dbReference>
<dbReference type="Gene3D" id="3.40.1390.10">
    <property type="entry name" value="MurE/MurF, N-terminal domain"/>
    <property type="match status" value="1"/>
</dbReference>
<comment type="caution">
    <text evidence="14">The sequence shown here is derived from an EMBL/GenBank/DDBJ whole genome shotgun (WGS) entry which is preliminary data.</text>
</comment>
<keyword evidence="7 10" id="KW-0573">Peptidoglycan synthesis</keyword>
<dbReference type="UniPathway" id="UPA00219"/>
<dbReference type="GO" id="GO:0047480">
    <property type="term" value="F:UDP-N-acetylmuramoyl-tripeptide-D-alanyl-D-alanine ligase activity"/>
    <property type="evidence" value="ECO:0007669"/>
    <property type="project" value="UniProtKB-EC"/>
</dbReference>
<evidence type="ECO:0000259" key="11">
    <source>
        <dbReference type="Pfam" id="PF01225"/>
    </source>
</evidence>
<dbReference type="SUPFAM" id="SSF53244">
    <property type="entry name" value="MurD-like peptide ligases, peptide-binding domain"/>
    <property type="match status" value="1"/>
</dbReference>
<dbReference type="Gene3D" id="3.90.190.20">
    <property type="entry name" value="Mur ligase, C-terminal domain"/>
    <property type="match status" value="1"/>
</dbReference>
<evidence type="ECO:0000256" key="4">
    <source>
        <dbReference type="ARBA" id="ARBA00022741"/>
    </source>
</evidence>
<dbReference type="InterPro" id="IPR013221">
    <property type="entry name" value="Mur_ligase_cen"/>
</dbReference>
<dbReference type="InterPro" id="IPR035911">
    <property type="entry name" value="MurE/MurF_N"/>
</dbReference>
<dbReference type="GO" id="GO:0008360">
    <property type="term" value="P:regulation of cell shape"/>
    <property type="evidence" value="ECO:0007669"/>
    <property type="project" value="UniProtKB-KW"/>
</dbReference>
<dbReference type="PANTHER" id="PTHR43024">
    <property type="entry name" value="UDP-N-ACETYLMURAMOYL-TRIPEPTIDE--D-ALANYL-D-ALANINE LIGASE"/>
    <property type="match status" value="1"/>
</dbReference>
<evidence type="ECO:0000259" key="13">
    <source>
        <dbReference type="Pfam" id="PF08245"/>
    </source>
</evidence>
<gene>
    <name evidence="14" type="primary">murF</name>
    <name evidence="14" type="ORF">HMPREF0091_10460</name>
</gene>
<feature type="domain" description="Mur ligase central" evidence="13">
    <location>
        <begin position="128"/>
        <end position="323"/>
    </location>
</feature>
<feature type="domain" description="Mur ligase C-terminal" evidence="12">
    <location>
        <begin position="348"/>
        <end position="476"/>
    </location>
</feature>
<proteinExistence type="predicted"/>
<dbReference type="InterPro" id="IPR005863">
    <property type="entry name" value="UDP-N-AcMur_synth"/>
</dbReference>
<dbReference type="GO" id="GO:0005737">
    <property type="term" value="C:cytoplasm"/>
    <property type="evidence" value="ECO:0007669"/>
    <property type="project" value="UniProtKB-SubCell"/>
</dbReference>
<evidence type="ECO:0000256" key="6">
    <source>
        <dbReference type="ARBA" id="ARBA00022960"/>
    </source>
</evidence>
<dbReference type="SUPFAM" id="SSF63418">
    <property type="entry name" value="MurE/MurF N-terminal domain"/>
    <property type="match status" value="1"/>
</dbReference>
<dbReference type="InterPro" id="IPR004101">
    <property type="entry name" value="Mur_ligase_C"/>
</dbReference>
<dbReference type="Proteomes" id="UP000005947">
    <property type="component" value="Unassembled WGS sequence"/>
</dbReference>
<dbReference type="InterPro" id="IPR036565">
    <property type="entry name" value="Mur-like_cat_sf"/>
</dbReference>
<comment type="pathway">
    <text evidence="10">Cell wall biogenesis; peptidoglycan biosynthesis.</text>
</comment>